<reference evidence="2 3" key="1">
    <citation type="journal article" date="2012" name="J. Bacteriol.">
        <title>Complete genome sequences of Methylophaga sp. strain JAM1 and Methylophaga sp. strain JAM7.</title>
        <authorList>
            <person name="Villeneuve C."/>
            <person name="Martineau C."/>
            <person name="Mauffrey F."/>
            <person name="Villemur R."/>
        </authorList>
    </citation>
    <scope>NUCLEOTIDE SEQUENCE [LARGE SCALE GENOMIC DNA]</scope>
    <source>
        <strain evidence="2 3">JAM7</strain>
    </source>
</reference>
<keyword evidence="3" id="KW-1185">Reference proteome</keyword>
<evidence type="ECO:0000256" key="1">
    <source>
        <dbReference type="SAM" id="Phobius"/>
    </source>
</evidence>
<dbReference type="InterPro" id="IPR026268">
    <property type="entry name" value="RseC"/>
</dbReference>
<dbReference type="AlphaFoldDB" id="I1YFA8"/>
<keyword evidence="1" id="KW-0812">Transmembrane</keyword>
<dbReference type="PATRIC" id="fig|754477.3.peg.421"/>
<dbReference type="Pfam" id="PF04246">
    <property type="entry name" value="RseC_MucC"/>
    <property type="match status" value="1"/>
</dbReference>
<dbReference type="HOGENOM" id="CLU_124911_0_2_6"/>
<dbReference type="OrthoDB" id="9795854at2"/>
<keyword evidence="1" id="KW-0472">Membrane</keyword>
<feature type="transmembrane region" description="Helical" evidence="1">
    <location>
        <begin position="104"/>
        <end position="122"/>
    </location>
</feature>
<keyword evidence="1" id="KW-1133">Transmembrane helix</keyword>
<evidence type="ECO:0000313" key="2">
    <source>
        <dbReference type="EMBL" id="AFJ01601.1"/>
    </source>
</evidence>
<dbReference type="STRING" id="754477.Q7C_426"/>
<dbReference type="PANTHER" id="PTHR35867:SF1">
    <property type="entry name" value="PROTEIN RSEC"/>
    <property type="match status" value="1"/>
</dbReference>
<dbReference type="InterPro" id="IPR007359">
    <property type="entry name" value="SigmaE_reg_RseC_MucC"/>
</dbReference>
<dbReference type="Proteomes" id="UP000009145">
    <property type="component" value="Chromosome"/>
</dbReference>
<protein>
    <submittedName>
        <fullName evidence="2">Sigma factor RpoE regulatory protein RseC</fullName>
    </submittedName>
</protein>
<sequence precursor="true">MIEQAATVIAVERNQVWVEAQRQTTCGGCQVRQGCGTGLLANHVGKRFNRIAVPYTGSVRIGQQVTVAIPEQALLNGAFLMYLLPLLAMFVGAGLSRWLGWPDLVQTLTGGIGLFVGFYWVANSLKKQNAVIAMKMKEEEI</sequence>
<dbReference type="eggNOG" id="COG3086">
    <property type="taxonomic scope" value="Bacteria"/>
</dbReference>
<dbReference type="KEGG" id="mec:Q7C_426"/>
<dbReference type="EMBL" id="CP003380">
    <property type="protein sequence ID" value="AFJ01601.1"/>
    <property type="molecule type" value="Genomic_DNA"/>
</dbReference>
<feature type="transmembrane region" description="Helical" evidence="1">
    <location>
        <begin position="79"/>
        <end position="98"/>
    </location>
</feature>
<dbReference type="RefSeq" id="WP_014703051.1">
    <property type="nucleotide sequence ID" value="NC_017856.1"/>
</dbReference>
<gene>
    <name evidence="2" type="ordered locus">Q7C_426</name>
</gene>
<organism evidence="2 3">
    <name type="scientific">Methylophaga frappieri (strain ATCC BAA-2434 / DSM 25690 / JAM7)</name>
    <dbReference type="NCBI Taxonomy" id="754477"/>
    <lineage>
        <taxon>Bacteria</taxon>
        <taxon>Pseudomonadati</taxon>
        <taxon>Pseudomonadota</taxon>
        <taxon>Gammaproteobacteria</taxon>
        <taxon>Thiotrichales</taxon>
        <taxon>Piscirickettsiaceae</taxon>
        <taxon>Methylophaga</taxon>
    </lineage>
</organism>
<proteinExistence type="predicted"/>
<dbReference type="PANTHER" id="PTHR35867">
    <property type="entry name" value="PROTEIN RSEC"/>
    <property type="match status" value="1"/>
</dbReference>
<dbReference type="PIRSF" id="PIRSF004923">
    <property type="entry name" value="RseC"/>
    <property type="match status" value="1"/>
</dbReference>
<evidence type="ECO:0000313" key="3">
    <source>
        <dbReference type="Proteomes" id="UP000009145"/>
    </source>
</evidence>
<name>I1YFA8_METFJ</name>
<accession>I1YFA8</accession>